<dbReference type="GO" id="GO:0003676">
    <property type="term" value="F:nucleic acid binding"/>
    <property type="evidence" value="ECO:0007669"/>
    <property type="project" value="InterPro"/>
</dbReference>
<organism evidence="1 2">
    <name type="scientific">Penicillium cf. griseofulvum</name>
    <dbReference type="NCBI Taxonomy" id="2972120"/>
    <lineage>
        <taxon>Eukaryota</taxon>
        <taxon>Fungi</taxon>
        <taxon>Dikarya</taxon>
        <taxon>Ascomycota</taxon>
        <taxon>Pezizomycotina</taxon>
        <taxon>Eurotiomycetes</taxon>
        <taxon>Eurotiomycetidae</taxon>
        <taxon>Eurotiales</taxon>
        <taxon>Aspergillaceae</taxon>
        <taxon>Penicillium</taxon>
    </lineage>
</organism>
<evidence type="ECO:0000313" key="1">
    <source>
        <dbReference type="EMBL" id="KAJ5188811.1"/>
    </source>
</evidence>
<comment type="caution">
    <text evidence="1">The sequence shown here is derived from an EMBL/GenBank/DDBJ whole genome shotgun (WGS) entry which is preliminary data.</text>
</comment>
<keyword evidence="2" id="KW-1185">Reference proteome</keyword>
<dbReference type="AlphaFoldDB" id="A0A9W9J402"/>
<dbReference type="InterPro" id="IPR036397">
    <property type="entry name" value="RNaseH_sf"/>
</dbReference>
<dbReference type="EMBL" id="JAPQKP010000005">
    <property type="protein sequence ID" value="KAJ5188811.1"/>
    <property type="molecule type" value="Genomic_DNA"/>
</dbReference>
<reference evidence="1" key="2">
    <citation type="journal article" date="2023" name="IMA Fungus">
        <title>Comparative genomic study of the Penicillium genus elucidates a diverse pangenome and 15 lateral gene transfer events.</title>
        <authorList>
            <person name="Petersen C."/>
            <person name="Sorensen T."/>
            <person name="Nielsen M.R."/>
            <person name="Sondergaard T.E."/>
            <person name="Sorensen J.L."/>
            <person name="Fitzpatrick D.A."/>
            <person name="Frisvad J.C."/>
            <person name="Nielsen K.L."/>
        </authorList>
    </citation>
    <scope>NUCLEOTIDE SEQUENCE</scope>
    <source>
        <strain evidence="1">IBT 16849</strain>
    </source>
</reference>
<gene>
    <name evidence="1" type="ORF">N7472_007825</name>
</gene>
<name>A0A9W9J402_9EURO</name>
<reference evidence="1" key="1">
    <citation type="submission" date="2022-11" db="EMBL/GenBank/DDBJ databases">
        <authorList>
            <person name="Petersen C."/>
        </authorList>
    </citation>
    <scope>NUCLEOTIDE SEQUENCE</scope>
    <source>
        <strain evidence="1">IBT 16849</strain>
    </source>
</reference>
<dbReference type="Proteomes" id="UP001150879">
    <property type="component" value="Unassembled WGS sequence"/>
</dbReference>
<proteinExistence type="predicted"/>
<dbReference type="OrthoDB" id="5151590at2759"/>
<evidence type="ECO:0008006" key="3">
    <source>
        <dbReference type="Google" id="ProtNLM"/>
    </source>
</evidence>
<accession>A0A9W9J402</accession>
<dbReference type="Gene3D" id="3.30.420.10">
    <property type="entry name" value="Ribonuclease H-like superfamily/Ribonuclease H"/>
    <property type="match status" value="1"/>
</dbReference>
<sequence length="156" mass="18532">MGLRKWRKMNRPYLTPIYTAKRLNWALTYRSALKSKFWSLNDSLKREAVEACFLGALRKTGLIPLYGDPNVERKGIIKEVIYTLYRSILPILLANKDAIFQYDNTPIHTAYIIQELLREMNYVWENLTVHYFVNLAETMPHRVEEVIKYEGWHTSY</sequence>
<evidence type="ECO:0000313" key="2">
    <source>
        <dbReference type="Proteomes" id="UP001150879"/>
    </source>
</evidence>
<protein>
    <recommendedName>
        <fullName evidence="3">Tc1-like transposase DDE domain-containing protein</fullName>
    </recommendedName>
</protein>